<evidence type="ECO:0000256" key="1">
    <source>
        <dbReference type="SAM" id="MobiDB-lite"/>
    </source>
</evidence>
<feature type="compositionally biased region" description="Basic and acidic residues" evidence="1">
    <location>
        <begin position="7"/>
        <end position="26"/>
    </location>
</feature>
<name>A0AAP0NE71_LIQFO</name>
<dbReference type="CDD" id="cd11561">
    <property type="entry name" value="W2_eIF5"/>
    <property type="match status" value="1"/>
</dbReference>
<dbReference type="PANTHER" id="PTHR45887">
    <property type="entry name" value="TRANSLATION INITIATION FACTOR EIF-2B SUBUNIT EPSILON"/>
    <property type="match status" value="1"/>
</dbReference>
<dbReference type="SMART" id="SM00515">
    <property type="entry name" value="eIF5C"/>
    <property type="match status" value="1"/>
</dbReference>
<dbReference type="InterPro" id="IPR051956">
    <property type="entry name" value="eIF2B_epsilon"/>
</dbReference>
<dbReference type="GO" id="GO:0031369">
    <property type="term" value="F:translation initiation factor binding"/>
    <property type="evidence" value="ECO:0007669"/>
    <property type="project" value="TreeGrafter"/>
</dbReference>
<evidence type="ECO:0000259" key="2">
    <source>
        <dbReference type="PROSITE" id="PS51363"/>
    </source>
</evidence>
<feature type="domain" description="W2" evidence="2">
    <location>
        <begin position="19"/>
        <end position="188"/>
    </location>
</feature>
<reference evidence="3 4" key="1">
    <citation type="journal article" date="2024" name="Plant J.">
        <title>Genome sequences and population genomics reveal climatic adaptation and genomic divergence between two closely related sweetgum species.</title>
        <authorList>
            <person name="Xu W.Q."/>
            <person name="Ren C.Q."/>
            <person name="Zhang X.Y."/>
            <person name="Comes H.P."/>
            <person name="Liu X.H."/>
            <person name="Li Y.G."/>
            <person name="Kettle C.J."/>
            <person name="Jalonen R."/>
            <person name="Gaisberger H."/>
            <person name="Ma Y.Z."/>
            <person name="Qiu Y.X."/>
        </authorList>
    </citation>
    <scope>NUCLEOTIDE SEQUENCE [LARGE SCALE GENOMIC DNA]</scope>
    <source>
        <strain evidence="3">Hangzhou</strain>
    </source>
</reference>
<feature type="region of interest" description="Disordered" evidence="1">
    <location>
        <begin position="1"/>
        <end position="41"/>
    </location>
</feature>
<dbReference type="GO" id="GO:0005851">
    <property type="term" value="C:eukaryotic translation initiation factor 2B complex"/>
    <property type="evidence" value="ECO:0007669"/>
    <property type="project" value="TreeGrafter"/>
</dbReference>
<protein>
    <recommendedName>
        <fullName evidence="2">W2 domain-containing protein</fullName>
    </recommendedName>
</protein>
<dbReference type="SUPFAM" id="SSF48371">
    <property type="entry name" value="ARM repeat"/>
    <property type="match status" value="1"/>
</dbReference>
<keyword evidence="4" id="KW-1185">Reference proteome</keyword>
<sequence>MVMLSTNEEKAKSAKKSPEREKKSELKAAQNGSKSRDPHEKLVDEIKEYLDKGSSANQLKSFLGSCSGSSQEIMNALFEALFKGVGKGFAKEVVKKKNYLAVATQEDGSQMVLLRAIEFLCGKPIPQAVKEVALVLKALYDNDVLEEEFVLEWYQQGLRGDNKNSQIWKNVKPFIEWLKSAESESEEE</sequence>
<dbReference type="EMBL" id="JBBPBK010000014">
    <property type="protein sequence ID" value="KAK9271118.1"/>
    <property type="molecule type" value="Genomic_DNA"/>
</dbReference>
<dbReference type="GO" id="GO:0003743">
    <property type="term" value="F:translation initiation factor activity"/>
    <property type="evidence" value="ECO:0007669"/>
    <property type="project" value="TreeGrafter"/>
</dbReference>
<dbReference type="Gene3D" id="1.25.40.180">
    <property type="match status" value="1"/>
</dbReference>
<organism evidence="3 4">
    <name type="scientific">Liquidambar formosana</name>
    <name type="common">Formosan gum</name>
    <dbReference type="NCBI Taxonomy" id="63359"/>
    <lineage>
        <taxon>Eukaryota</taxon>
        <taxon>Viridiplantae</taxon>
        <taxon>Streptophyta</taxon>
        <taxon>Embryophyta</taxon>
        <taxon>Tracheophyta</taxon>
        <taxon>Spermatophyta</taxon>
        <taxon>Magnoliopsida</taxon>
        <taxon>eudicotyledons</taxon>
        <taxon>Gunneridae</taxon>
        <taxon>Pentapetalae</taxon>
        <taxon>Saxifragales</taxon>
        <taxon>Altingiaceae</taxon>
        <taxon>Liquidambar</taxon>
    </lineage>
</organism>
<dbReference type="PANTHER" id="PTHR45887:SF1">
    <property type="entry name" value="TRANSLATION INITIATION FACTOR EIF-2B SUBUNIT EPSILON"/>
    <property type="match status" value="1"/>
</dbReference>
<evidence type="ECO:0000313" key="4">
    <source>
        <dbReference type="Proteomes" id="UP001415857"/>
    </source>
</evidence>
<dbReference type="Pfam" id="PF02020">
    <property type="entry name" value="W2"/>
    <property type="match status" value="1"/>
</dbReference>
<dbReference type="AlphaFoldDB" id="A0AAP0NE71"/>
<gene>
    <name evidence="3" type="ORF">L1049_026707</name>
</gene>
<accession>A0AAP0NE71</accession>
<dbReference type="InterPro" id="IPR016024">
    <property type="entry name" value="ARM-type_fold"/>
</dbReference>
<dbReference type="Proteomes" id="UP001415857">
    <property type="component" value="Unassembled WGS sequence"/>
</dbReference>
<proteinExistence type="predicted"/>
<dbReference type="PROSITE" id="PS51363">
    <property type="entry name" value="W2"/>
    <property type="match status" value="1"/>
</dbReference>
<dbReference type="GO" id="GO:0005085">
    <property type="term" value="F:guanyl-nucleotide exchange factor activity"/>
    <property type="evidence" value="ECO:0007669"/>
    <property type="project" value="TreeGrafter"/>
</dbReference>
<evidence type="ECO:0000313" key="3">
    <source>
        <dbReference type="EMBL" id="KAK9271118.1"/>
    </source>
</evidence>
<dbReference type="InterPro" id="IPR003307">
    <property type="entry name" value="W2_domain"/>
</dbReference>
<comment type="caution">
    <text evidence="3">The sequence shown here is derived from an EMBL/GenBank/DDBJ whole genome shotgun (WGS) entry which is preliminary data.</text>
</comment>